<accession>A0A1Q4H5D9</accession>
<dbReference type="EMBL" id="PDCR01000006">
    <property type="protein sequence ID" value="PEG55423.1"/>
    <property type="molecule type" value="Genomic_DNA"/>
</dbReference>
<gene>
    <name evidence="2" type="ORF">BV510_24370</name>
    <name evidence="3" type="ORF">CRI78_05770</name>
</gene>
<comment type="caution">
    <text evidence="3">The sequence shown here is derived from an EMBL/GenBank/DDBJ whole genome shotgun (WGS) entry which is preliminary data.</text>
</comment>
<evidence type="ECO:0000313" key="2">
    <source>
        <dbReference type="EMBL" id="OPE47908.1"/>
    </source>
</evidence>
<dbReference type="Pfam" id="PF01272">
    <property type="entry name" value="GreA_GreB"/>
    <property type="match status" value="1"/>
</dbReference>
<keyword evidence="5" id="KW-1185">Reference proteome</keyword>
<dbReference type="Proteomes" id="UP000191039">
    <property type="component" value="Unassembled WGS sequence"/>
</dbReference>
<dbReference type="Proteomes" id="UP000220340">
    <property type="component" value="Unassembled WGS sequence"/>
</dbReference>
<evidence type="ECO:0000259" key="1">
    <source>
        <dbReference type="Pfam" id="PF01272"/>
    </source>
</evidence>
<dbReference type="GO" id="GO:0003677">
    <property type="term" value="F:DNA binding"/>
    <property type="evidence" value="ECO:0007669"/>
    <property type="project" value="InterPro"/>
</dbReference>
<protein>
    <submittedName>
        <fullName evidence="3">Transcription elongation factor GreAB</fullName>
    </submittedName>
</protein>
<dbReference type="PIRSF" id="PIRSF006092">
    <property type="entry name" value="GreA_GreB"/>
    <property type="match status" value="1"/>
</dbReference>
<keyword evidence="3" id="KW-0251">Elongation factor</keyword>
<evidence type="ECO:0000313" key="4">
    <source>
        <dbReference type="Proteomes" id="UP000191039"/>
    </source>
</evidence>
<dbReference type="SUPFAM" id="SSF54534">
    <property type="entry name" value="FKBP-like"/>
    <property type="match status" value="1"/>
</dbReference>
<reference evidence="3 5" key="2">
    <citation type="submission" date="2017-10" db="EMBL/GenBank/DDBJ databases">
        <title>The new phylogeny of genus Mycobacterium.</title>
        <authorList>
            <person name="Tortoli E."/>
            <person name="Trovato A."/>
            <person name="Cirillo D.M."/>
        </authorList>
    </citation>
    <scope>NUCLEOTIDE SEQUENCE [LARGE SCALE GENOMIC DNA]</scope>
    <source>
        <strain evidence="3 5">IP141170001</strain>
    </source>
</reference>
<dbReference type="InterPro" id="IPR036953">
    <property type="entry name" value="GreA/GreB_C_sf"/>
</dbReference>
<dbReference type="Gene3D" id="3.10.50.30">
    <property type="entry name" value="Transcription elongation factor, GreA/GreB, C-terminal domain"/>
    <property type="match status" value="1"/>
</dbReference>
<feature type="domain" description="Transcription elongation factor GreA/GreB C-terminal" evidence="1">
    <location>
        <begin position="65"/>
        <end position="137"/>
    </location>
</feature>
<dbReference type="GO" id="GO:0003746">
    <property type="term" value="F:translation elongation factor activity"/>
    <property type="evidence" value="ECO:0007669"/>
    <property type="project" value="UniProtKB-KW"/>
</dbReference>
<dbReference type="AlphaFoldDB" id="A0A1Q4H5D9"/>
<sequence>MRPNHQVWISRQARDRMEAELHELLAVSAEDDNTDWDQHQARKARIWQIQDLLMNASVGEAPPDDGVAEPGMILTVRFEGSGETETFLLGTPIAELGDLEVCSAQSPLGSAISGARPGEQRSYQVPSGAEVTVTLLDAAPYGVREVDPAAG</sequence>
<dbReference type="RefSeq" id="WP_073859172.1">
    <property type="nucleotide sequence ID" value="NZ_BAAATC010000014.1"/>
</dbReference>
<dbReference type="InterPro" id="IPR023459">
    <property type="entry name" value="Tscrpt_elong_fac_GreA/B_fam"/>
</dbReference>
<dbReference type="InterPro" id="IPR001437">
    <property type="entry name" value="Tscrpt_elong_fac_GreA/B_C"/>
</dbReference>
<dbReference type="GO" id="GO:0032784">
    <property type="term" value="P:regulation of DNA-templated transcription elongation"/>
    <property type="evidence" value="ECO:0007669"/>
    <property type="project" value="InterPro"/>
</dbReference>
<dbReference type="EMBL" id="MIJD01000349">
    <property type="protein sequence ID" value="OPE47908.1"/>
    <property type="molecule type" value="Genomic_DNA"/>
</dbReference>
<dbReference type="GO" id="GO:0070063">
    <property type="term" value="F:RNA polymerase binding"/>
    <property type="evidence" value="ECO:0007669"/>
    <property type="project" value="InterPro"/>
</dbReference>
<proteinExistence type="predicted"/>
<dbReference type="STRING" id="1801.BRW64_25025"/>
<organism evidence="3 5">
    <name type="scientific">Mycolicibacterium diernhoferi</name>
    <dbReference type="NCBI Taxonomy" id="1801"/>
    <lineage>
        <taxon>Bacteria</taxon>
        <taxon>Bacillati</taxon>
        <taxon>Actinomycetota</taxon>
        <taxon>Actinomycetes</taxon>
        <taxon>Mycobacteriales</taxon>
        <taxon>Mycobacteriaceae</taxon>
        <taxon>Mycolicibacterium</taxon>
    </lineage>
</organism>
<reference evidence="2 4" key="1">
    <citation type="submission" date="2016-09" db="EMBL/GenBank/DDBJ databases">
        <title>genome sequences of unsequenced Mycobacteria.</title>
        <authorList>
            <person name="Greninger A.L."/>
            <person name="Jerome K.R."/>
            <person name="Mcnair B."/>
            <person name="Wallis C."/>
            <person name="Fang F."/>
        </authorList>
    </citation>
    <scope>NUCLEOTIDE SEQUENCE [LARGE SCALE GENOMIC DNA]</scope>
    <source>
        <strain evidence="2 4">BM1</strain>
    </source>
</reference>
<name>A0A1Q4H5D9_9MYCO</name>
<evidence type="ECO:0000313" key="5">
    <source>
        <dbReference type="Proteomes" id="UP000220340"/>
    </source>
</evidence>
<keyword evidence="3" id="KW-0648">Protein biosynthesis</keyword>
<evidence type="ECO:0000313" key="3">
    <source>
        <dbReference type="EMBL" id="PEG55423.1"/>
    </source>
</evidence>
<dbReference type="OrthoDB" id="5118809at2"/>